<sequence length="209" mass="23513">MRLAFFTIFLSFGSFASDTVPLHQDKAFSVIRTLSSNSNADILASSSFDACNVHFKDYIFPSLTNDEYYRKKHPVSEWICLYSGEAFEAGYDTQQINNNGANESSTENKIVYDYKNKIWKSVPDKNYKKNGEINELKLIKIEGKNSNGYMAINSMKKLKDGRIGEGFYFCLIHNNNALCGSGENVKSNSALTSSQDALKLLNSILFDDN</sequence>
<name>A0A5Y2S6M0_SALER</name>
<dbReference type="EMBL" id="AAILSQ010000031">
    <property type="protein sequence ID" value="ECF6053805.1"/>
    <property type="molecule type" value="Genomic_DNA"/>
</dbReference>
<gene>
    <name evidence="2" type="ORF">FNN84_21745</name>
</gene>
<accession>A0A5Y2S6M0</accession>
<organism evidence="2">
    <name type="scientific">Salmonella enterica subsp. salamae</name>
    <dbReference type="NCBI Taxonomy" id="59202"/>
    <lineage>
        <taxon>Bacteria</taxon>
        <taxon>Pseudomonadati</taxon>
        <taxon>Pseudomonadota</taxon>
        <taxon>Gammaproteobacteria</taxon>
        <taxon>Enterobacterales</taxon>
        <taxon>Enterobacteriaceae</taxon>
        <taxon>Salmonella</taxon>
    </lineage>
</organism>
<evidence type="ECO:0000256" key="1">
    <source>
        <dbReference type="SAM" id="SignalP"/>
    </source>
</evidence>
<dbReference type="AlphaFoldDB" id="A0A5Y2S6M0"/>
<evidence type="ECO:0000313" key="2">
    <source>
        <dbReference type="EMBL" id="ECF6053805.1"/>
    </source>
</evidence>
<protein>
    <submittedName>
        <fullName evidence="2">Uncharacterized protein</fullName>
    </submittedName>
</protein>
<feature type="chain" id="PRO_5024857702" evidence="1">
    <location>
        <begin position="17"/>
        <end position="209"/>
    </location>
</feature>
<comment type="caution">
    <text evidence="2">The sequence shown here is derived from an EMBL/GenBank/DDBJ whole genome shotgun (WGS) entry which is preliminary data.</text>
</comment>
<feature type="signal peptide" evidence="1">
    <location>
        <begin position="1"/>
        <end position="16"/>
    </location>
</feature>
<proteinExistence type="predicted"/>
<dbReference type="Proteomes" id="UP000839746">
    <property type="component" value="Unassembled WGS sequence"/>
</dbReference>
<reference evidence="2" key="1">
    <citation type="submission" date="2019-07" db="EMBL/GenBank/DDBJ databases">
        <authorList>
            <person name="Ashton P.M."/>
            <person name="Dallman T."/>
            <person name="Nair S."/>
            <person name="De Pinna E."/>
            <person name="Peters T."/>
            <person name="Grant K."/>
        </authorList>
    </citation>
    <scope>NUCLEOTIDE SEQUENCE [LARGE SCALE GENOMIC DNA]</scope>
    <source>
        <strain evidence="2">107213</strain>
    </source>
</reference>
<keyword evidence="1" id="KW-0732">Signal</keyword>